<evidence type="ECO:0000256" key="4">
    <source>
        <dbReference type="ARBA" id="ARBA00022989"/>
    </source>
</evidence>
<dbReference type="Pfam" id="PF02104">
    <property type="entry name" value="SURF1"/>
    <property type="match status" value="1"/>
</dbReference>
<dbReference type="PANTHER" id="PTHR23427:SF2">
    <property type="entry name" value="SURFEIT LOCUS PROTEIN 1"/>
    <property type="match status" value="1"/>
</dbReference>
<proteinExistence type="inferred from homology"/>
<keyword evidence="8" id="KW-1185">Reference proteome</keyword>
<keyword evidence="5 6" id="KW-0472">Membrane</keyword>
<dbReference type="EMBL" id="JAAKZF010000016">
    <property type="protein sequence ID" value="NGO52254.1"/>
    <property type="molecule type" value="Genomic_DNA"/>
</dbReference>
<evidence type="ECO:0000256" key="1">
    <source>
        <dbReference type="ARBA" id="ARBA00004370"/>
    </source>
</evidence>
<evidence type="ECO:0000313" key="8">
    <source>
        <dbReference type="Proteomes" id="UP001642900"/>
    </source>
</evidence>
<dbReference type="AlphaFoldDB" id="A0A6G4WCE2"/>
<comment type="similarity">
    <text evidence="2 6">Belongs to the SURF1 family.</text>
</comment>
<comment type="caution">
    <text evidence="7">The sequence shown here is derived from an EMBL/GenBank/DDBJ whole genome shotgun (WGS) entry which is preliminary data.</text>
</comment>
<dbReference type="CDD" id="cd06662">
    <property type="entry name" value="SURF1"/>
    <property type="match status" value="1"/>
</dbReference>
<evidence type="ECO:0000256" key="3">
    <source>
        <dbReference type="ARBA" id="ARBA00022692"/>
    </source>
</evidence>
<dbReference type="GO" id="GO:0005886">
    <property type="term" value="C:plasma membrane"/>
    <property type="evidence" value="ECO:0007669"/>
    <property type="project" value="UniProtKB-SubCell"/>
</dbReference>
<evidence type="ECO:0000313" key="7">
    <source>
        <dbReference type="EMBL" id="NGO52254.1"/>
    </source>
</evidence>
<evidence type="ECO:0000256" key="6">
    <source>
        <dbReference type="RuleBase" id="RU363076"/>
    </source>
</evidence>
<reference evidence="7 8" key="1">
    <citation type="submission" date="2020-02" db="EMBL/GenBank/DDBJ databases">
        <title>Genome sequence of strain CCNWXJ40-4.</title>
        <authorList>
            <person name="Gao J."/>
            <person name="Sun J."/>
        </authorList>
    </citation>
    <scope>NUCLEOTIDE SEQUENCE [LARGE SCALE GENOMIC DNA]</scope>
    <source>
        <strain evidence="7 8">CCNWXJ 40-4</strain>
    </source>
</reference>
<evidence type="ECO:0000256" key="5">
    <source>
        <dbReference type="ARBA" id="ARBA00023136"/>
    </source>
</evidence>
<comment type="subcellular location">
    <subcellularLocation>
        <location evidence="6">Cell membrane</location>
        <topology evidence="6">Multi-pass membrane protein</topology>
    </subcellularLocation>
    <subcellularLocation>
        <location evidence="1">Membrane</location>
    </subcellularLocation>
</comment>
<sequence>MTQRVDSRGSVALLLAVAAFGFATLVSLGIWQVQRLQWKEALIANIDQRIASEPKPLDEIERLVREGGDVDYWPVEIRGQFAHSGESFFLATHGGRSGWYVYTPLQMADRRFVFVNRGFVPYDGKDASTRAEGQVQGETAVQGLARSAPSQKPSSLVPDNDPAAGVFHWKDLAAMAKSPNLPADAEVLPFFVDANAAPNPGGLPVGGVTIVRLPNSHLQYAVTWFGLALALAGVVGAWLWGRRKAG</sequence>
<dbReference type="RefSeq" id="WP_165028485.1">
    <property type="nucleotide sequence ID" value="NZ_JAAKZF010000016.1"/>
</dbReference>
<keyword evidence="6" id="KW-1003">Cell membrane</keyword>
<feature type="transmembrane region" description="Helical" evidence="6">
    <location>
        <begin position="221"/>
        <end position="240"/>
    </location>
</feature>
<dbReference type="PROSITE" id="PS50895">
    <property type="entry name" value="SURF1"/>
    <property type="match status" value="1"/>
</dbReference>
<gene>
    <name evidence="7" type="ORF">G6N73_13890</name>
</gene>
<protein>
    <recommendedName>
        <fullName evidence="6">SURF1-like protein</fullName>
    </recommendedName>
</protein>
<feature type="transmembrane region" description="Helical" evidence="6">
    <location>
        <begin position="12"/>
        <end position="31"/>
    </location>
</feature>
<dbReference type="InterPro" id="IPR002994">
    <property type="entry name" value="Surf1/Shy1"/>
</dbReference>
<accession>A0A6G4WCE2</accession>
<keyword evidence="4 6" id="KW-1133">Transmembrane helix</keyword>
<keyword evidence="3 6" id="KW-0812">Transmembrane</keyword>
<dbReference type="Proteomes" id="UP001642900">
    <property type="component" value="Unassembled WGS sequence"/>
</dbReference>
<dbReference type="InterPro" id="IPR045214">
    <property type="entry name" value="Surf1/Surf4"/>
</dbReference>
<organism evidence="7 8">
    <name type="scientific">Allomesorhizobium camelthorni</name>
    <dbReference type="NCBI Taxonomy" id="475069"/>
    <lineage>
        <taxon>Bacteria</taxon>
        <taxon>Pseudomonadati</taxon>
        <taxon>Pseudomonadota</taxon>
        <taxon>Alphaproteobacteria</taxon>
        <taxon>Hyphomicrobiales</taxon>
        <taxon>Phyllobacteriaceae</taxon>
        <taxon>Allomesorhizobium</taxon>
    </lineage>
</organism>
<evidence type="ECO:0000256" key="2">
    <source>
        <dbReference type="ARBA" id="ARBA00007165"/>
    </source>
</evidence>
<dbReference type="PANTHER" id="PTHR23427">
    <property type="entry name" value="SURFEIT LOCUS PROTEIN"/>
    <property type="match status" value="1"/>
</dbReference>
<name>A0A6G4WCE2_9HYPH</name>